<dbReference type="GO" id="GO:0043565">
    <property type="term" value="F:sequence-specific DNA binding"/>
    <property type="evidence" value="ECO:0007669"/>
    <property type="project" value="InterPro"/>
</dbReference>
<accession>A0A3E1NW75</accession>
<dbReference type="InterPro" id="IPR053142">
    <property type="entry name" value="PchR_regulatory_protein"/>
</dbReference>
<dbReference type="InterPro" id="IPR009057">
    <property type="entry name" value="Homeodomain-like_sf"/>
</dbReference>
<dbReference type="PRINTS" id="PR00032">
    <property type="entry name" value="HTHARAC"/>
</dbReference>
<reference evidence="5 6" key="1">
    <citation type="submission" date="2018-08" db="EMBL/GenBank/DDBJ databases">
        <title>Chitinophaga sp. K20C18050901, a novel bacterium isolated from forest soil.</title>
        <authorList>
            <person name="Wang C."/>
        </authorList>
    </citation>
    <scope>NUCLEOTIDE SEQUENCE [LARGE SCALE GENOMIC DNA]</scope>
    <source>
        <strain evidence="5 6">K20C18050901</strain>
    </source>
</reference>
<dbReference type="Gene3D" id="1.10.10.60">
    <property type="entry name" value="Homeodomain-like"/>
    <property type="match status" value="2"/>
</dbReference>
<evidence type="ECO:0000313" key="6">
    <source>
        <dbReference type="Proteomes" id="UP000261174"/>
    </source>
</evidence>
<dbReference type="OrthoDB" id="799767at2"/>
<dbReference type="AlphaFoldDB" id="A0A3E1NW75"/>
<keyword evidence="2" id="KW-0238">DNA-binding</keyword>
<evidence type="ECO:0000256" key="3">
    <source>
        <dbReference type="ARBA" id="ARBA00023163"/>
    </source>
</evidence>
<evidence type="ECO:0000313" key="5">
    <source>
        <dbReference type="EMBL" id="RFM32176.1"/>
    </source>
</evidence>
<dbReference type="PROSITE" id="PS00041">
    <property type="entry name" value="HTH_ARAC_FAMILY_1"/>
    <property type="match status" value="1"/>
</dbReference>
<keyword evidence="6" id="KW-1185">Reference proteome</keyword>
<comment type="caution">
    <text evidence="5">The sequence shown here is derived from an EMBL/GenBank/DDBJ whole genome shotgun (WGS) entry which is preliminary data.</text>
</comment>
<evidence type="ECO:0000256" key="1">
    <source>
        <dbReference type="ARBA" id="ARBA00023015"/>
    </source>
</evidence>
<dbReference type="InterPro" id="IPR018062">
    <property type="entry name" value="HTH_AraC-typ_CS"/>
</dbReference>
<dbReference type="SUPFAM" id="SSF46689">
    <property type="entry name" value="Homeodomain-like"/>
    <property type="match status" value="2"/>
</dbReference>
<evidence type="ECO:0000259" key="4">
    <source>
        <dbReference type="PROSITE" id="PS01124"/>
    </source>
</evidence>
<evidence type="ECO:0000256" key="2">
    <source>
        <dbReference type="ARBA" id="ARBA00023125"/>
    </source>
</evidence>
<keyword evidence="1" id="KW-0805">Transcription regulation</keyword>
<dbReference type="SMART" id="SM00342">
    <property type="entry name" value="HTH_ARAC"/>
    <property type="match status" value="1"/>
</dbReference>
<dbReference type="PROSITE" id="PS01124">
    <property type="entry name" value="HTH_ARAC_FAMILY_2"/>
    <property type="match status" value="1"/>
</dbReference>
<dbReference type="EMBL" id="QTJV01000010">
    <property type="protein sequence ID" value="RFM32176.1"/>
    <property type="molecule type" value="Genomic_DNA"/>
</dbReference>
<dbReference type="GO" id="GO:0003700">
    <property type="term" value="F:DNA-binding transcription factor activity"/>
    <property type="evidence" value="ECO:0007669"/>
    <property type="project" value="InterPro"/>
</dbReference>
<dbReference type="RefSeq" id="WP_116856261.1">
    <property type="nucleotide sequence ID" value="NZ_QTJV01000010.1"/>
</dbReference>
<dbReference type="InterPro" id="IPR018060">
    <property type="entry name" value="HTH_AraC"/>
</dbReference>
<keyword evidence="3" id="KW-0804">Transcription</keyword>
<dbReference type="PANTHER" id="PTHR47893">
    <property type="entry name" value="REGULATORY PROTEIN PCHR"/>
    <property type="match status" value="1"/>
</dbReference>
<dbReference type="Proteomes" id="UP000261174">
    <property type="component" value="Unassembled WGS sequence"/>
</dbReference>
<name>A0A3E1NW75_9BACT</name>
<sequence length="323" mass="37031">MKSSVMRDDIPFHLPDRPANVLQAVALKEDTLILPSAAVHSTITQWLFDGIYMRHSVHHFNDYLSFSRKNETDTISLSFNISGHTLIRQEGALYEVRGQVHNIIYANGYMNTFENKSLDAENLSIEFSRAAFLELTAGSNDTMKRFADRLLEGGPVVMGLQSLPTNAAIQRVLQEIIQCSFTGHLKKLFLLSKSIELLVLQADAWHQAFQYQERQQYRRDDVERIYYAREYLINNMEMPPSLSELSRIVGMNEFKLKKKFKEEFNMTVFGYLADYRLGVARSFLEDGNKAVGEIAYELGYSSPQHFSAAFRKKYGIAPSELKK</sequence>
<organism evidence="5 6">
    <name type="scientific">Chitinophaga silvisoli</name>
    <dbReference type="NCBI Taxonomy" id="2291814"/>
    <lineage>
        <taxon>Bacteria</taxon>
        <taxon>Pseudomonadati</taxon>
        <taxon>Bacteroidota</taxon>
        <taxon>Chitinophagia</taxon>
        <taxon>Chitinophagales</taxon>
        <taxon>Chitinophagaceae</taxon>
        <taxon>Chitinophaga</taxon>
    </lineage>
</organism>
<gene>
    <name evidence="5" type="ORF">DXN04_25685</name>
</gene>
<dbReference type="InterPro" id="IPR020449">
    <property type="entry name" value="Tscrpt_reg_AraC-type_HTH"/>
</dbReference>
<feature type="domain" description="HTH araC/xylS-type" evidence="4">
    <location>
        <begin position="226"/>
        <end position="323"/>
    </location>
</feature>
<dbReference type="Pfam" id="PF12833">
    <property type="entry name" value="HTH_18"/>
    <property type="match status" value="1"/>
</dbReference>
<dbReference type="PANTHER" id="PTHR47893:SF1">
    <property type="entry name" value="REGULATORY PROTEIN PCHR"/>
    <property type="match status" value="1"/>
</dbReference>
<proteinExistence type="predicted"/>
<protein>
    <submittedName>
        <fullName evidence="5">AraC family transcriptional regulator</fullName>
    </submittedName>
</protein>